<accession>A0ABV4UK55</accession>
<dbReference type="PRINTS" id="PR00039">
    <property type="entry name" value="HTHLYSR"/>
</dbReference>
<comment type="similarity">
    <text evidence="1">Belongs to the LysR transcriptional regulatory family.</text>
</comment>
<evidence type="ECO:0000256" key="4">
    <source>
        <dbReference type="ARBA" id="ARBA00023163"/>
    </source>
</evidence>
<keyword evidence="7" id="KW-1185">Reference proteome</keyword>
<dbReference type="SUPFAM" id="SSF46785">
    <property type="entry name" value="Winged helix' DNA-binding domain"/>
    <property type="match status" value="1"/>
</dbReference>
<dbReference type="InterPro" id="IPR005119">
    <property type="entry name" value="LysR_subst-bd"/>
</dbReference>
<organism evidence="6 7">
    <name type="scientific">Arthrobacter halodurans</name>
    <dbReference type="NCBI Taxonomy" id="516699"/>
    <lineage>
        <taxon>Bacteria</taxon>
        <taxon>Bacillati</taxon>
        <taxon>Actinomycetota</taxon>
        <taxon>Actinomycetes</taxon>
        <taxon>Micrococcales</taxon>
        <taxon>Micrococcaceae</taxon>
        <taxon>Arthrobacter</taxon>
    </lineage>
</organism>
<name>A0ABV4UK55_9MICC</name>
<sequence length="305" mass="33740">MTKPFTLVQLRYFAAVAETQNMTEAAVRLNVTQSTLSSAIAQLEGEVGASLFVRMPRRGLRLTDAGRRLARELGPFLEEADRINALVAGEADALDGELRVGLFAPLAPFRAPVILSAFERSHPKVHVSFLEGDQQFVQRALAEGRCDVALMYDIGLEAGFTTHVVERVPPHVIVHAGHPLAAAADREVWLAELAAEPLILLDLPHTREYFLHLFRLAGIEPRIRHRATGYETVRAFVGKGHGYSVLNQRIHHQLTYVGDRIVPLTLADDLPSIAVVLVRPDGVRPTRRALAFEEVCLRLYGATRD</sequence>
<feature type="domain" description="HTH lysR-type" evidence="5">
    <location>
        <begin position="5"/>
        <end position="63"/>
    </location>
</feature>
<dbReference type="RefSeq" id="WP_373971148.1">
    <property type="nucleotide sequence ID" value="NZ_JBHDLJ010000003.1"/>
</dbReference>
<keyword evidence="3" id="KW-0238">DNA-binding</keyword>
<comment type="caution">
    <text evidence="6">The sequence shown here is derived from an EMBL/GenBank/DDBJ whole genome shotgun (WGS) entry which is preliminary data.</text>
</comment>
<evidence type="ECO:0000256" key="2">
    <source>
        <dbReference type="ARBA" id="ARBA00023015"/>
    </source>
</evidence>
<evidence type="ECO:0000313" key="6">
    <source>
        <dbReference type="EMBL" id="MFB0833973.1"/>
    </source>
</evidence>
<dbReference type="PROSITE" id="PS50931">
    <property type="entry name" value="HTH_LYSR"/>
    <property type="match status" value="1"/>
</dbReference>
<dbReference type="Gene3D" id="3.40.190.10">
    <property type="entry name" value="Periplasmic binding protein-like II"/>
    <property type="match status" value="2"/>
</dbReference>
<evidence type="ECO:0000313" key="7">
    <source>
        <dbReference type="Proteomes" id="UP001575652"/>
    </source>
</evidence>
<dbReference type="InterPro" id="IPR036388">
    <property type="entry name" value="WH-like_DNA-bd_sf"/>
</dbReference>
<dbReference type="Pfam" id="PF00126">
    <property type="entry name" value="HTH_1"/>
    <property type="match status" value="1"/>
</dbReference>
<proteinExistence type="inferred from homology"/>
<protein>
    <submittedName>
        <fullName evidence="6">LysR family transcriptional regulator</fullName>
    </submittedName>
</protein>
<dbReference type="EMBL" id="JBHDLJ010000003">
    <property type="protein sequence ID" value="MFB0833973.1"/>
    <property type="molecule type" value="Genomic_DNA"/>
</dbReference>
<evidence type="ECO:0000256" key="3">
    <source>
        <dbReference type="ARBA" id="ARBA00023125"/>
    </source>
</evidence>
<dbReference type="Pfam" id="PF03466">
    <property type="entry name" value="LysR_substrate"/>
    <property type="match status" value="1"/>
</dbReference>
<dbReference type="Gene3D" id="1.10.10.10">
    <property type="entry name" value="Winged helix-like DNA-binding domain superfamily/Winged helix DNA-binding domain"/>
    <property type="match status" value="1"/>
</dbReference>
<dbReference type="PANTHER" id="PTHR30346:SF0">
    <property type="entry name" value="HCA OPERON TRANSCRIPTIONAL ACTIVATOR HCAR"/>
    <property type="match status" value="1"/>
</dbReference>
<evidence type="ECO:0000256" key="1">
    <source>
        <dbReference type="ARBA" id="ARBA00009437"/>
    </source>
</evidence>
<dbReference type="Proteomes" id="UP001575652">
    <property type="component" value="Unassembled WGS sequence"/>
</dbReference>
<dbReference type="SUPFAM" id="SSF53850">
    <property type="entry name" value="Periplasmic binding protein-like II"/>
    <property type="match status" value="1"/>
</dbReference>
<reference evidence="6 7" key="1">
    <citation type="submission" date="2024-09" db="EMBL/GenBank/DDBJ databases">
        <authorList>
            <person name="Salinas-Garcia M.A."/>
            <person name="Prieme A."/>
        </authorList>
    </citation>
    <scope>NUCLEOTIDE SEQUENCE [LARGE SCALE GENOMIC DNA]</scope>
    <source>
        <strain evidence="6 7">DSM 21081</strain>
    </source>
</reference>
<dbReference type="InterPro" id="IPR000847">
    <property type="entry name" value="LysR_HTH_N"/>
</dbReference>
<keyword evidence="4" id="KW-0804">Transcription</keyword>
<dbReference type="PANTHER" id="PTHR30346">
    <property type="entry name" value="TRANSCRIPTIONAL DUAL REGULATOR HCAR-RELATED"/>
    <property type="match status" value="1"/>
</dbReference>
<dbReference type="InterPro" id="IPR036390">
    <property type="entry name" value="WH_DNA-bd_sf"/>
</dbReference>
<evidence type="ECO:0000259" key="5">
    <source>
        <dbReference type="PROSITE" id="PS50931"/>
    </source>
</evidence>
<keyword evidence="2" id="KW-0805">Transcription regulation</keyword>
<gene>
    <name evidence="6" type="ORF">ACETWP_05165</name>
</gene>